<evidence type="ECO:0000256" key="4">
    <source>
        <dbReference type="ARBA" id="ARBA00022833"/>
    </source>
</evidence>
<protein>
    <submittedName>
        <fullName evidence="13">Squamosa promoter-binding-like protein 6</fullName>
    </submittedName>
</protein>
<evidence type="ECO:0000256" key="9">
    <source>
        <dbReference type="ARBA" id="ARBA00056472"/>
    </source>
</evidence>
<dbReference type="PANTHER" id="PTHR31251:SF102">
    <property type="entry name" value="SBP-TYPE DOMAIN-CONTAINING PROTEIN"/>
    <property type="match status" value="1"/>
</dbReference>
<keyword evidence="7" id="KW-0804">Transcription</keyword>
<comment type="caution">
    <text evidence="13">The sequence shown here is derived from an EMBL/GenBank/DDBJ whole genome shotgun (WGS) entry which is preliminary data.</text>
</comment>
<comment type="subcellular location">
    <subcellularLocation>
        <location evidence="1">Nucleus</location>
    </subcellularLocation>
</comment>
<keyword evidence="2" id="KW-0479">Metal-binding</keyword>
<evidence type="ECO:0000256" key="7">
    <source>
        <dbReference type="ARBA" id="ARBA00023163"/>
    </source>
</evidence>
<evidence type="ECO:0000256" key="1">
    <source>
        <dbReference type="ARBA" id="ARBA00004123"/>
    </source>
</evidence>
<reference evidence="13" key="2">
    <citation type="journal article" date="2024" name="Plant">
        <title>Genomic evolution and insights into agronomic trait innovations of Sesamum species.</title>
        <authorList>
            <person name="Miao H."/>
            <person name="Wang L."/>
            <person name="Qu L."/>
            <person name="Liu H."/>
            <person name="Sun Y."/>
            <person name="Le M."/>
            <person name="Wang Q."/>
            <person name="Wei S."/>
            <person name="Zheng Y."/>
            <person name="Lin W."/>
            <person name="Duan Y."/>
            <person name="Cao H."/>
            <person name="Xiong S."/>
            <person name="Wang X."/>
            <person name="Wei L."/>
            <person name="Li C."/>
            <person name="Ma Q."/>
            <person name="Ju M."/>
            <person name="Zhao R."/>
            <person name="Li G."/>
            <person name="Mu C."/>
            <person name="Tian Q."/>
            <person name="Mei H."/>
            <person name="Zhang T."/>
            <person name="Gao T."/>
            <person name="Zhang H."/>
        </authorList>
    </citation>
    <scope>NUCLEOTIDE SEQUENCE</scope>
    <source>
        <strain evidence="13">G02</strain>
    </source>
</reference>
<dbReference type="PANTHER" id="PTHR31251">
    <property type="entry name" value="SQUAMOSA PROMOTER-BINDING-LIKE PROTEIN 4"/>
    <property type="match status" value="1"/>
</dbReference>
<keyword evidence="3 10" id="KW-0863">Zinc-finger</keyword>
<evidence type="ECO:0000256" key="5">
    <source>
        <dbReference type="ARBA" id="ARBA00023015"/>
    </source>
</evidence>
<dbReference type="Gene3D" id="4.10.1100.10">
    <property type="entry name" value="Transcription factor, SBP-box domain"/>
    <property type="match status" value="1"/>
</dbReference>
<evidence type="ECO:0000313" key="13">
    <source>
        <dbReference type="EMBL" id="KAL0430012.1"/>
    </source>
</evidence>
<feature type="compositionally biased region" description="Polar residues" evidence="11">
    <location>
        <begin position="408"/>
        <end position="437"/>
    </location>
</feature>
<dbReference type="GO" id="GO:0003677">
    <property type="term" value="F:DNA binding"/>
    <property type="evidence" value="ECO:0007669"/>
    <property type="project" value="UniProtKB-KW"/>
</dbReference>
<evidence type="ECO:0000256" key="8">
    <source>
        <dbReference type="ARBA" id="ARBA00023242"/>
    </source>
</evidence>
<evidence type="ECO:0000259" key="12">
    <source>
        <dbReference type="PROSITE" id="PS51141"/>
    </source>
</evidence>
<dbReference type="FunFam" id="4.10.1100.10:FF:000001">
    <property type="entry name" value="Squamosa promoter-binding-like protein 14"/>
    <property type="match status" value="1"/>
</dbReference>
<feature type="domain" description="SBP-type" evidence="12">
    <location>
        <begin position="156"/>
        <end position="233"/>
    </location>
</feature>
<reference evidence="13" key="1">
    <citation type="submission" date="2020-06" db="EMBL/GenBank/DDBJ databases">
        <authorList>
            <person name="Li T."/>
            <person name="Hu X."/>
            <person name="Zhang T."/>
            <person name="Song X."/>
            <person name="Zhang H."/>
            <person name="Dai N."/>
            <person name="Sheng W."/>
            <person name="Hou X."/>
            <person name="Wei L."/>
        </authorList>
    </citation>
    <scope>NUCLEOTIDE SEQUENCE</scope>
    <source>
        <strain evidence="13">G02</strain>
        <tissue evidence="13">Leaf</tissue>
    </source>
</reference>
<dbReference type="AlphaFoldDB" id="A0AAW2VLA9"/>
<sequence>MESLSYPFEGRGLPFTNDVEMHIDGSRNLLKGWDTETAPVPIRDVCEIEGMGFIEPGLPDLVSPQCLESSVDDANVVSMKSVPSTSSITLEFGRRFTSSANDEKLGQSGLMVEKLVCPRPRESKGIQFSVENSIPSSQGPSVSAKRARIANLQSQIPVCIVYGCNKDLSSSKEYHRRHKVCDVHSKTARVIVNGIQQRFCQQCSRFHVLAEFDDSKRSCRKRLAGHNERRRKPHFDTHFDILSTYNLVTYMCLELCKLGKEGSTFFGTDLSRTSLLFSKIIPNGFFSDQCNNPTHPSRHVKLEEEPSQTSQSAVRLNFNQLLPNPLLRLHENGKQYPPENRLSSPLSVLELSAGTNSSSALSLLSAQSPNLLSNSGGISSGHPLILEEYHHSNLALYQNPTKPAGKTQPKNFNPVVFSSSSGEVDQGVNFGTPSQESSLKHYPSPSPSPSPEGANTVDLLQLSFHLQRVEQQKYSGQVKLENGSFRRPT</sequence>
<dbReference type="InterPro" id="IPR044817">
    <property type="entry name" value="SBP-like"/>
</dbReference>
<keyword evidence="4" id="KW-0862">Zinc</keyword>
<feature type="region of interest" description="Disordered" evidence="11">
    <location>
        <begin position="397"/>
        <end position="456"/>
    </location>
</feature>
<organism evidence="13">
    <name type="scientific">Sesamum radiatum</name>
    <name type="common">Black benniseed</name>
    <dbReference type="NCBI Taxonomy" id="300843"/>
    <lineage>
        <taxon>Eukaryota</taxon>
        <taxon>Viridiplantae</taxon>
        <taxon>Streptophyta</taxon>
        <taxon>Embryophyta</taxon>
        <taxon>Tracheophyta</taxon>
        <taxon>Spermatophyta</taxon>
        <taxon>Magnoliopsida</taxon>
        <taxon>eudicotyledons</taxon>
        <taxon>Gunneridae</taxon>
        <taxon>Pentapetalae</taxon>
        <taxon>asterids</taxon>
        <taxon>lamiids</taxon>
        <taxon>Lamiales</taxon>
        <taxon>Pedaliaceae</taxon>
        <taxon>Sesamum</taxon>
    </lineage>
</organism>
<comment type="function">
    <text evidence="9">Probable transcriptional factor. Binds to the promoter of the SQUAMOSA gene.</text>
</comment>
<evidence type="ECO:0000256" key="6">
    <source>
        <dbReference type="ARBA" id="ARBA00023125"/>
    </source>
</evidence>
<dbReference type="GO" id="GO:0008270">
    <property type="term" value="F:zinc ion binding"/>
    <property type="evidence" value="ECO:0007669"/>
    <property type="project" value="UniProtKB-KW"/>
</dbReference>
<accession>A0AAW2VLA9</accession>
<keyword evidence="5" id="KW-0805">Transcription regulation</keyword>
<evidence type="ECO:0000256" key="3">
    <source>
        <dbReference type="ARBA" id="ARBA00022771"/>
    </source>
</evidence>
<dbReference type="InterPro" id="IPR004333">
    <property type="entry name" value="SBP_dom"/>
</dbReference>
<keyword evidence="8" id="KW-0539">Nucleus</keyword>
<name>A0AAW2VLA9_SESRA</name>
<dbReference type="Pfam" id="PF03110">
    <property type="entry name" value="SBP"/>
    <property type="match status" value="1"/>
</dbReference>
<dbReference type="InterPro" id="IPR036893">
    <property type="entry name" value="SBP_sf"/>
</dbReference>
<gene>
    <name evidence="13" type="ORF">Sradi_0627200</name>
</gene>
<evidence type="ECO:0000256" key="2">
    <source>
        <dbReference type="ARBA" id="ARBA00022723"/>
    </source>
</evidence>
<keyword evidence="6" id="KW-0238">DNA-binding</keyword>
<dbReference type="GO" id="GO:0005634">
    <property type="term" value="C:nucleus"/>
    <property type="evidence" value="ECO:0007669"/>
    <property type="project" value="UniProtKB-SubCell"/>
</dbReference>
<evidence type="ECO:0000256" key="10">
    <source>
        <dbReference type="PROSITE-ProRule" id="PRU00470"/>
    </source>
</evidence>
<dbReference type="EMBL" id="JACGWJ010000003">
    <property type="protein sequence ID" value="KAL0430012.1"/>
    <property type="molecule type" value="Genomic_DNA"/>
</dbReference>
<evidence type="ECO:0000256" key="11">
    <source>
        <dbReference type="SAM" id="MobiDB-lite"/>
    </source>
</evidence>
<dbReference type="PROSITE" id="PS51141">
    <property type="entry name" value="ZF_SBP"/>
    <property type="match status" value="1"/>
</dbReference>
<proteinExistence type="predicted"/>
<dbReference type="SUPFAM" id="SSF103612">
    <property type="entry name" value="SBT domain"/>
    <property type="match status" value="1"/>
</dbReference>